<dbReference type="AlphaFoldDB" id="A0A848FA38"/>
<gene>
    <name evidence="2" type="ORF">HHL10_14520</name>
</gene>
<evidence type="ECO:0000313" key="3">
    <source>
        <dbReference type="Proteomes" id="UP000574067"/>
    </source>
</evidence>
<keyword evidence="1" id="KW-1133">Transmembrane helix</keyword>
<evidence type="ECO:0000256" key="1">
    <source>
        <dbReference type="SAM" id="Phobius"/>
    </source>
</evidence>
<dbReference type="Proteomes" id="UP000574067">
    <property type="component" value="Unassembled WGS sequence"/>
</dbReference>
<organism evidence="2 3">
    <name type="scientific">Azohydromonas caseinilytica</name>
    <dbReference type="NCBI Taxonomy" id="2728836"/>
    <lineage>
        <taxon>Bacteria</taxon>
        <taxon>Pseudomonadati</taxon>
        <taxon>Pseudomonadota</taxon>
        <taxon>Betaproteobacteria</taxon>
        <taxon>Burkholderiales</taxon>
        <taxon>Sphaerotilaceae</taxon>
        <taxon>Azohydromonas</taxon>
    </lineage>
</organism>
<dbReference type="GO" id="GO:0043683">
    <property type="term" value="P:type IV pilus assembly"/>
    <property type="evidence" value="ECO:0007669"/>
    <property type="project" value="InterPro"/>
</dbReference>
<keyword evidence="1" id="KW-0472">Membrane</keyword>
<sequence length="145" mass="14924">MAQANFSRTASRGFTLVEVAAALAIAAVVAGMAYPSYLAQVRKTRRTDALVALMQVEQAQERWRSTHASYAAELNAAPPLGLGLSAVSAGGFYRLSLTAAGAAGYVVTATAVAGRSQAADSGCTALMVTVSPGSVQRTPQACWSR</sequence>
<protein>
    <submittedName>
        <fullName evidence="2">Prepilin-type N-terminal cleavage/methylation domain-containing protein</fullName>
    </submittedName>
</protein>
<reference evidence="2 3" key="1">
    <citation type="submission" date="2020-04" db="EMBL/GenBank/DDBJ databases">
        <title>Azohydromonas sp. isolated from soil.</title>
        <authorList>
            <person name="Dahal R.H."/>
        </authorList>
    </citation>
    <scope>NUCLEOTIDE SEQUENCE [LARGE SCALE GENOMIC DNA]</scope>
    <source>
        <strain evidence="2 3">G-1-1-14</strain>
    </source>
</reference>
<dbReference type="InterPro" id="IPR045584">
    <property type="entry name" value="Pilin-like"/>
</dbReference>
<name>A0A848FA38_9BURK</name>
<dbReference type="InterPro" id="IPR012902">
    <property type="entry name" value="N_methyl_site"/>
</dbReference>
<dbReference type="RefSeq" id="WP_169161254.1">
    <property type="nucleotide sequence ID" value="NZ_JABBFW010000009.1"/>
</dbReference>
<evidence type="ECO:0000313" key="2">
    <source>
        <dbReference type="EMBL" id="NML16192.1"/>
    </source>
</evidence>
<dbReference type="SUPFAM" id="SSF54523">
    <property type="entry name" value="Pili subunits"/>
    <property type="match status" value="1"/>
</dbReference>
<comment type="caution">
    <text evidence="2">The sequence shown here is derived from an EMBL/GenBank/DDBJ whole genome shotgun (WGS) entry which is preliminary data.</text>
</comment>
<proteinExistence type="predicted"/>
<dbReference type="Pfam" id="PF16732">
    <property type="entry name" value="ComP_DUS"/>
    <property type="match status" value="1"/>
</dbReference>
<dbReference type="PROSITE" id="PS00409">
    <property type="entry name" value="PROKAR_NTER_METHYL"/>
    <property type="match status" value="1"/>
</dbReference>
<dbReference type="NCBIfam" id="TIGR02532">
    <property type="entry name" value="IV_pilin_GFxxxE"/>
    <property type="match status" value="1"/>
</dbReference>
<feature type="transmembrane region" description="Helical" evidence="1">
    <location>
        <begin position="20"/>
        <end position="39"/>
    </location>
</feature>
<dbReference type="Pfam" id="PF07963">
    <property type="entry name" value="N_methyl"/>
    <property type="match status" value="1"/>
</dbReference>
<keyword evidence="3" id="KW-1185">Reference proteome</keyword>
<dbReference type="InterPro" id="IPR031982">
    <property type="entry name" value="PilE-like"/>
</dbReference>
<accession>A0A848FA38</accession>
<dbReference type="EMBL" id="JABBFW010000009">
    <property type="protein sequence ID" value="NML16192.1"/>
    <property type="molecule type" value="Genomic_DNA"/>
</dbReference>
<dbReference type="Gene3D" id="3.30.700.10">
    <property type="entry name" value="Glycoprotein, Type 4 Pilin"/>
    <property type="match status" value="1"/>
</dbReference>
<keyword evidence="1" id="KW-0812">Transmembrane</keyword>